<dbReference type="PANTHER" id="PTHR11227">
    <property type="entry name" value="WD-REPEAT PROTEIN INTERACTING WITH PHOSPHOINOSIDES WIPI -RELATED"/>
    <property type="match status" value="1"/>
</dbReference>
<proteinExistence type="inferred from homology"/>
<accession>A0A371H5N0</accession>
<comment type="caution">
    <text evidence="5">The sequence shown here is derived from an EMBL/GenBank/DDBJ whole genome shotgun (WGS) entry which is preliminary data.</text>
</comment>
<comment type="similarity">
    <text evidence="4">Belongs to the WD repeat PROPPIN family.</text>
</comment>
<gene>
    <name evidence="5" type="primary">ATG18B</name>
    <name evidence="5" type="ORF">CR513_19179</name>
</gene>
<keyword evidence="3" id="KW-0677">Repeat</keyword>
<dbReference type="EMBL" id="QJKJ01003537">
    <property type="protein sequence ID" value="RDX97973.1"/>
    <property type="molecule type" value="Genomic_DNA"/>
</dbReference>
<keyword evidence="2" id="KW-0853">WD repeat</keyword>
<sequence length="381" mass="41335">MESGIMIIGYGAAATLGTDSMANHSILCASFNQDYSCFAVGTRDGFRIFDTNTGRLCYERAVGAFVIVEMLFSSSLLAIVGAGDQPSLSPRRLCLFNTTTGAAIRELNFLTSILAVRMNRQRLIVILQDKAYVYELNSLTILDTIDTVPNIKGLCAFSPCLDACYLALPASTTKGSALLYNVMDRHLHCEIEAHRSPLAAMVLSSNGMYLATASEQGTIVRVHLVSDATKQSYSFRRGTYPSTIFSLSFGPSKQLPDILAASSSSGSIHLFTLGFASHPRSKRSSGFLGSIIPDAVSDVLDPAYHHVLHNTVPAGIKSYAVIRKVENVTNSSSELLACRAIMSVITYNGYFQEYNISIDAQNELSWALGREFNLLTVFSAP</sequence>
<organism evidence="5 6">
    <name type="scientific">Mucuna pruriens</name>
    <name type="common">Velvet bean</name>
    <name type="synonym">Dolichos pruriens</name>
    <dbReference type="NCBI Taxonomy" id="157652"/>
    <lineage>
        <taxon>Eukaryota</taxon>
        <taxon>Viridiplantae</taxon>
        <taxon>Streptophyta</taxon>
        <taxon>Embryophyta</taxon>
        <taxon>Tracheophyta</taxon>
        <taxon>Spermatophyta</taxon>
        <taxon>Magnoliopsida</taxon>
        <taxon>eudicotyledons</taxon>
        <taxon>Gunneridae</taxon>
        <taxon>Pentapetalae</taxon>
        <taxon>rosids</taxon>
        <taxon>fabids</taxon>
        <taxon>Fabales</taxon>
        <taxon>Fabaceae</taxon>
        <taxon>Papilionoideae</taxon>
        <taxon>50 kb inversion clade</taxon>
        <taxon>NPAAA clade</taxon>
        <taxon>indigoferoid/millettioid clade</taxon>
        <taxon>Phaseoleae</taxon>
        <taxon>Mucuna</taxon>
    </lineage>
</organism>
<feature type="non-terminal residue" evidence="5">
    <location>
        <position position="1"/>
    </location>
</feature>
<dbReference type="Gene3D" id="2.130.10.10">
    <property type="entry name" value="YVTN repeat-like/Quinoprotein amine dehydrogenase"/>
    <property type="match status" value="1"/>
</dbReference>
<reference evidence="5" key="1">
    <citation type="submission" date="2018-05" db="EMBL/GenBank/DDBJ databases">
        <title>Draft genome of Mucuna pruriens seed.</title>
        <authorList>
            <person name="Nnadi N.E."/>
            <person name="Vos R."/>
            <person name="Hasami M.H."/>
            <person name="Devisetty U.K."/>
            <person name="Aguiy J.C."/>
        </authorList>
    </citation>
    <scope>NUCLEOTIDE SEQUENCE [LARGE SCALE GENOMIC DNA]</scope>
    <source>
        <strain evidence="5">JCA_2017</strain>
    </source>
</reference>
<dbReference type="InterPro" id="IPR001680">
    <property type="entry name" value="WD40_rpt"/>
</dbReference>
<evidence type="ECO:0000313" key="6">
    <source>
        <dbReference type="Proteomes" id="UP000257109"/>
    </source>
</evidence>
<evidence type="ECO:0000256" key="3">
    <source>
        <dbReference type="ARBA" id="ARBA00022737"/>
    </source>
</evidence>
<dbReference type="SMART" id="SM00320">
    <property type="entry name" value="WD40"/>
    <property type="match status" value="3"/>
</dbReference>
<name>A0A371H5N0_MUCPR</name>
<dbReference type="GO" id="GO:0034045">
    <property type="term" value="C:phagophore assembly site membrane"/>
    <property type="evidence" value="ECO:0007669"/>
    <property type="project" value="UniProtKB-SubCell"/>
</dbReference>
<dbReference type="SUPFAM" id="SSF50978">
    <property type="entry name" value="WD40 repeat-like"/>
    <property type="match status" value="1"/>
</dbReference>
<evidence type="ECO:0000313" key="5">
    <source>
        <dbReference type="EMBL" id="RDX97973.1"/>
    </source>
</evidence>
<evidence type="ECO:0000256" key="1">
    <source>
        <dbReference type="ARBA" id="ARBA00004623"/>
    </source>
</evidence>
<keyword evidence="6" id="KW-1185">Reference proteome</keyword>
<dbReference type="Proteomes" id="UP000257109">
    <property type="component" value="Unassembled WGS sequence"/>
</dbReference>
<dbReference type="FunFam" id="2.130.10.10:FF:000906">
    <property type="entry name" value="Autophagy-related protein 18b isoform A"/>
    <property type="match status" value="1"/>
</dbReference>
<evidence type="ECO:0000256" key="4">
    <source>
        <dbReference type="ARBA" id="ARBA00025740"/>
    </source>
</evidence>
<dbReference type="OrthoDB" id="1667587at2759"/>
<dbReference type="AlphaFoldDB" id="A0A371H5N0"/>
<dbReference type="STRING" id="157652.A0A371H5N0"/>
<protein>
    <submittedName>
        <fullName evidence="5">Autophagy-related protein 18b</fullName>
    </submittedName>
</protein>
<evidence type="ECO:0000256" key="2">
    <source>
        <dbReference type="ARBA" id="ARBA00022574"/>
    </source>
</evidence>
<dbReference type="InterPro" id="IPR015943">
    <property type="entry name" value="WD40/YVTN_repeat-like_dom_sf"/>
</dbReference>
<comment type="subcellular location">
    <subcellularLocation>
        <location evidence="1">Preautophagosomal structure membrane</location>
        <topology evidence="1">Peripheral membrane protein</topology>
    </subcellularLocation>
</comment>
<dbReference type="Pfam" id="PF21032">
    <property type="entry name" value="PROPPIN"/>
    <property type="match status" value="1"/>
</dbReference>
<dbReference type="InterPro" id="IPR048720">
    <property type="entry name" value="PROPPIN"/>
</dbReference>
<dbReference type="InterPro" id="IPR036322">
    <property type="entry name" value="WD40_repeat_dom_sf"/>
</dbReference>